<proteinExistence type="predicted"/>
<evidence type="ECO:0000313" key="1">
    <source>
        <dbReference type="EMBL" id="JAD69931.1"/>
    </source>
</evidence>
<name>A0A0A9C2X6_ARUDO</name>
<reference evidence="1" key="1">
    <citation type="submission" date="2014-09" db="EMBL/GenBank/DDBJ databases">
        <authorList>
            <person name="Magalhaes I.L.F."/>
            <person name="Oliveira U."/>
            <person name="Santos F.R."/>
            <person name="Vidigal T.H.D.A."/>
            <person name="Brescovit A.D."/>
            <person name="Santos A.J."/>
        </authorList>
    </citation>
    <scope>NUCLEOTIDE SEQUENCE</scope>
    <source>
        <tissue evidence="1">Shoot tissue taken approximately 20 cm above the soil surface</tissue>
    </source>
</reference>
<reference evidence="1" key="2">
    <citation type="journal article" date="2015" name="Data Brief">
        <title>Shoot transcriptome of the giant reed, Arundo donax.</title>
        <authorList>
            <person name="Barrero R.A."/>
            <person name="Guerrero F.D."/>
            <person name="Moolhuijzen P."/>
            <person name="Goolsby J.A."/>
            <person name="Tidwell J."/>
            <person name="Bellgard S.E."/>
            <person name="Bellgard M.I."/>
        </authorList>
    </citation>
    <scope>NUCLEOTIDE SEQUENCE</scope>
    <source>
        <tissue evidence="1">Shoot tissue taken approximately 20 cm above the soil surface</tissue>
    </source>
</reference>
<dbReference type="EMBL" id="GBRH01227964">
    <property type="protein sequence ID" value="JAD69931.1"/>
    <property type="molecule type" value="Transcribed_RNA"/>
</dbReference>
<accession>A0A0A9C2X6</accession>
<sequence>MLILIFSKCYLSDCIPKFQIFYQSHHRQTSLNVPHPSMVL</sequence>
<organism evidence="1">
    <name type="scientific">Arundo donax</name>
    <name type="common">Giant reed</name>
    <name type="synonym">Donax arundinaceus</name>
    <dbReference type="NCBI Taxonomy" id="35708"/>
    <lineage>
        <taxon>Eukaryota</taxon>
        <taxon>Viridiplantae</taxon>
        <taxon>Streptophyta</taxon>
        <taxon>Embryophyta</taxon>
        <taxon>Tracheophyta</taxon>
        <taxon>Spermatophyta</taxon>
        <taxon>Magnoliopsida</taxon>
        <taxon>Liliopsida</taxon>
        <taxon>Poales</taxon>
        <taxon>Poaceae</taxon>
        <taxon>PACMAD clade</taxon>
        <taxon>Arundinoideae</taxon>
        <taxon>Arundineae</taxon>
        <taxon>Arundo</taxon>
    </lineage>
</organism>
<protein>
    <submittedName>
        <fullName evidence="1">Uncharacterized protein</fullName>
    </submittedName>
</protein>
<dbReference type="AlphaFoldDB" id="A0A0A9C2X6"/>